<organism evidence="2 3">
    <name type="scientific">Seiridium cardinale</name>
    <dbReference type="NCBI Taxonomy" id="138064"/>
    <lineage>
        <taxon>Eukaryota</taxon>
        <taxon>Fungi</taxon>
        <taxon>Dikarya</taxon>
        <taxon>Ascomycota</taxon>
        <taxon>Pezizomycotina</taxon>
        <taxon>Sordariomycetes</taxon>
        <taxon>Xylariomycetidae</taxon>
        <taxon>Amphisphaeriales</taxon>
        <taxon>Sporocadaceae</taxon>
        <taxon>Seiridium</taxon>
    </lineage>
</organism>
<protein>
    <submittedName>
        <fullName evidence="2">Uncharacterized protein</fullName>
    </submittedName>
</protein>
<evidence type="ECO:0000256" key="1">
    <source>
        <dbReference type="SAM" id="MobiDB-lite"/>
    </source>
</evidence>
<dbReference type="EMBL" id="JARVKM010000035">
    <property type="protein sequence ID" value="KAK9775332.1"/>
    <property type="molecule type" value="Genomic_DNA"/>
</dbReference>
<dbReference type="Proteomes" id="UP001465668">
    <property type="component" value="Unassembled WGS sequence"/>
</dbReference>
<reference evidence="2 3" key="1">
    <citation type="submission" date="2024-02" db="EMBL/GenBank/DDBJ databases">
        <title>First draft genome assembly of two strains of Seiridium cardinale.</title>
        <authorList>
            <person name="Emiliani G."/>
            <person name="Scali E."/>
        </authorList>
    </citation>
    <scope>NUCLEOTIDE SEQUENCE [LARGE SCALE GENOMIC DNA]</scope>
    <source>
        <strain evidence="2 3">BM-138-000479</strain>
    </source>
</reference>
<feature type="region of interest" description="Disordered" evidence="1">
    <location>
        <begin position="203"/>
        <end position="252"/>
    </location>
</feature>
<feature type="region of interest" description="Disordered" evidence="1">
    <location>
        <begin position="124"/>
        <end position="146"/>
    </location>
</feature>
<sequence>MADPWTQPDPELSDPKARLRRESLFDRLLEHMSKSELRCEITARFLNFETMMKATSLRIFQELHKHPGWESVSEDCVEWLVDIAIWNELAPEKFKDAFPWETDVPNRNVSAQKPASKRYRAYIQKESQGTKQPEASNQKLQPASEKAIKATARAFASDDVNTNLRTGSKIKSRQKEIALVPVQTIAQRAQDACDSKRNNHELQAAAKDPPKKDDKPPSQTKDLRKDTAEETVHGQQNAPTGNSETSRSTMEESLVAMNTHSASKTDVARRRLTFSKDSRADDRDDSHNNGLGEELKLLQDTSITDLDGKIRHIRVEKSYMYPAESTFDMENWAPESEGPHPFERTPEQRMDPNLVCSRQKGLKHFTGHIPKHRLINCRPFEVPIVMDEKDVGRLVIGEDMKLLGDAIERFSNAEHVKLVVRHALPNGIKNTPTEFTKVLAIDLKSNKISAENNFSVLVVRQIWQLLVGFAHINWSRIMRGQPPVDLVTAFNLRFEQEMTRYSENIIQYGNDESQQSWDGFMNFGRNYHVKRLRITSMKEVIREKFGTIEDIEERNRKAVAAIPGIIEANPWIDNPAILAELMPEFLYEGGIDERKTSIMDPTETDNMVQFCDGTNTATPKPHKCVAGDIEESIESTKEKSGRKPTTGSTTKREAESGDERGGEKRQRFGHEGESRG</sequence>
<comment type="caution">
    <text evidence="2">The sequence shown here is derived from an EMBL/GenBank/DDBJ whole genome shotgun (WGS) entry which is preliminary data.</text>
</comment>
<feature type="compositionally biased region" description="Basic and acidic residues" evidence="1">
    <location>
        <begin position="208"/>
        <end position="232"/>
    </location>
</feature>
<gene>
    <name evidence="2" type="ORF">SCAR479_08008</name>
</gene>
<feature type="region of interest" description="Disordered" evidence="1">
    <location>
        <begin position="613"/>
        <end position="676"/>
    </location>
</feature>
<feature type="compositionally biased region" description="Polar residues" evidence="1">
    <location>
        <begin position="125"/>
        <end position="141"/>
    </location>
</feature>
<feature type="compositionally biased region" description="Basic and acidic residues" evidence="1">
    <location>
        <begin position="650"/>
        <end position="676"/>
    </location>
</feature>
<accession>A0ABR2XNE8</accession>
<evidence type="ECO:0000313" key="2">
    <source>
        <dbReference type="EMBL" id="KAK9775332.1"/>
    </source>
</evidence>
<feature type="compositionally biased region" description="Polar residues" evidence="1">
    <location>
        <begin position="233"/>
        <end position="248"/>
    </location>
</feature>
<keyword evidence="3" id="KW-1185">Reference proteome</keyword>
<proteinExistence type="predicted"/>
<name>A0ABR2XNE8_9PEZI</name>
<evidence type="ECO:0000313" key="3">
    <source>
        <dbReference type="Proteomes" id="UP001465668"/>
    </source>
</evidence>